<accession>A0AAX2ZAU1</accession>
<protein>
    <recommendedName>
        <fullName evidence="3">DUF5348 domain-containing protein</fullName>
    </recommendedName>
</protein>
<dbReference type="EMBL" id="CP081135">
    <property type="protein sequence ID" value="UEL46438.1"/>
    <property type="molecule type" value="Genomic_DNA"/>
</dbReference>
<reference evidence="1 2" key="1">
    <citation type="journal article" date="2023" name="Int. J. Syst. Evol. Microbiol.">
        <title>Terrisporobacter hibernicus sp. nov., isolated from bovine faeces in Northern Ireland.</title>
        <authorList>
            <person name="Mitchell M."/>
            <person name="Nguyen S.V."/>
            <person name="Connor M."/>
            <person name="Fairley D.J."/>
            <person name="Donoghue O."/>
            <person name="Marshall H."/>
            <person name="Koolman L."/>
            <person name="McMullan G."/>
            <person name="Schaffer K.E."/>
            <person name="McGrath J.W."/>
            <person name="Fanning S."/>
        </authorList>
    </citation>
    <scope>NUCLEOTIDE SEQUENCE [LARGE SCALE GENOMIC DNA]</scope>
    <source>
        <strain evidence="1 2">MCA3</strain>
    </source>
</reference>
<evidence type="ECO:0008006" key="3">
    <source>
        <dbReference type="Google" id="ProtNLM"/>
    </source>
</evidence>
<keyword evidence="2" id="KW-1185">Reference proteome</keyword>
<dbReference type="AlphaFoldDB" id="A0AAX2ZAU1"/>
<dbReference type="RefSeq" id="WP_228415333.1">
    <property type="nucleotide sequence ID" value="NZ_CP081135.1"/>
</dbReference>
<sequence>MKGTIWNNGKYYETGAGYGIKIDERDRDKYIKKEWTYLQILLEGEENFIEVNINKRSFWGGCSEIINKEIGKWLIKNNKGRWGKNNPPKVKLILLEENKFRIEFI</sequence>
<evidence type="ECO:0000313" key="2">
    <source>
        <dbReference type="Proteomes" id="UP001198983"/>
    </source>
</evidence>
<proteinExistence type="predicted"/>
<organism evidence="1 2">
    <name type="scientific">Terrisporobacter hibernicus</name>
    <dbReference type="NCBI Taxonomy" id="2813371"/>
    <lineage>
        <taxon>Bacteria</taxon>
        <taxon>Bacillati</taxon>
        <taxon>Bacillota</taxon>
        <taxon>Clostridia</taxon>
        <taxon>Peptostreptococcales</taxon>
        <taxon>Peptostreptococcaceae</taxon>
        <taxon>Terrisporobacter</taxon>
    </lineage>
</organism>
<evidence type="ECO:0000313" key="1">
    <source>
        <dbReference type="EMBL" id="UEL46438.1"/>
    </source>
</evidence>
<dbReference type="Proteomes" id="UP001198983">
    <property type="component" value="Chromosome"/>
</dbReference>
<gene>
    <name evidence="1" type="ORF">JW646_12370</name>
</gene>
<dbReference type="KEGG" id="tem:JW646_12370"/>
<name>A0AAX2ZAU1_9FIRM</name>